<dbReference type="AlphaFoldDB" id="A0A101XRW7"/>
<evidence type="ECO:0000313" key="2">
    <source>
        <dbReference type="Proteomes" id="UP000053557"/>
    </source>
</evidence>
<dbReference type="InterPro" id="IPR038705">
    <property type="entry name" value="YabP_sf"/>
</dbReference>
<dbReference type="GO" id="GO:0030435">
    <property type="term" value="P:sporulation resulting in formation of a cellular spore"/>
    <property type="evidence" value="ECO:0007669"/>
    <property type="project" value="InterPro"/>
</dbReference>
<dbReference type="OrthoDB" id="9795125at2"/>
<dbReference type="RefSeq" id="WP_067713698.1">
    <property type="nucleotide sequence ID" value="NZ_LPVJ01000018.1"/>
</dbReference>
<dbReference type="PIRSF" id="PIRSF011576">
    <property type="entry name" value="YabP"/>
    <property type="match status" value="1"/>
</dbReference>
<dbReference type="Proteomes" id="UP000053557">
    <property type="component" value="Unassembled WGS sequence"/>
</dbReference>
<dbReference type="NCBIfam" id="TIGR02892">
    <property type="entry name" value="spore_yabP"/>
    <property type="match status" value="1"/>
</dbReference>
<dbReference type="EMBL" id="LPVJ01000018">
    <property type="protein sequence ID" value="KUO96405.1"/>
    <property type="molecule type" value="Genomic_DNA"/>
</dbReference>
<sequence length="98" mass="11144">MVDERTHREFDKHQVLSVNRQFTEVTGVQNIESFDTKEFVLQTCSGMLSIRGENLHIKALSLETGLVSIEGVVFDLAYLDDGYHGAEKGKKLLSRLFR</sequence>
<proteinExistence type="predicted"/>
<dbReference type="InterPro" id="IPR022476">
    <property type="entry name" value="Spore_YabP/YqfC"/>
</dbReference>
<gene>
    <name evidence="1" type="ORF">ATW55_00730</name>
</gene>
<dbReference type="Gene3D" id="2.60.40.2000">
    <property type="match status" value="1"/>
</dbReference>
<protein>
    <submittedName>
        <fullName evidence="1">Sporulation protein YabP</fullName>
    </submittedName>
</protein>
<accession>A0A101XRW7</accession>
<keyword evidence="2" id="KW-1185">Reference proteome</keyword>
<reference evidence="1 2" key="1">
    <citation type="submission" date="2015-12" db="EMBL/GenBank/DDBJ databases">
        <title>Draft genome sequence of Acidibacillus ferrooxidans ITV001, isolated from a chalcopyrite acid mine drainage site in Brazil.</title>
        <authorList>
            <person name="Dall'Agnol H."/>
            <person name="Nancucheo I."/>
            <person name="Johnson B."/>
            <person name="Oliveira R."/>
            <person name="Leite L."/>
            <person name="Pylro V."/>
            <person name="Nunes G.L."/>
            <person name="Tzotzos G."/>
            <person name="Fernandes G.R."/>
            <person name="Dutra J."/>
            <person name="Orellana S.C."/>
            <person name="Oliveira G."/>
        </authorList>
    </citation>
    <scope>NUCLEOTIDE SEQUENCE [LARGE SCALE GENOMIC DNA]</scope>
    <source>
        <strain evidence="2">ITV01</strain>
    </source>
</reference>
<dbReference type="InterPro" id="IPR012504">
    <property type="entry name" value="Spore_YabP"/>
</dbReference>
<comment type="caution">
    <text evidence="1">The sequence shown here is derived from an EMBL/GenBank/DDBJ whole genome shotgun (WGS) entry which is preliminary data.</text>
</comment>
<evidence type="ECO:0000313" key="1">
    <source>
        <dbReference type="EMBL" id="KUO96405.1"/>
    </source>
</evidence>
<organism evidence="1 2">
    <name type="scientific">Ferroacidibacillus organovorans</name>
    <dbReference type="NCBI Taxonomy" id="1765683"/>
    <lineage>
        <taxon>Bacteria</taxon>
        <taxon>Bacillati</taxon>
        <taxon>Bacillota</taxon>
        <taxon>Bacilli</taxon>
        <taxon>Bacillales</taxon>
        <taxon>Alicyclobacillaceae</taxon>
        <taxon>Ferroacidibacillus</taxon>
    </lineage>
</organism>
<dbReference type="Pfam" id="PF07873">
    <property type="entry name" value="YabP"/>
    <property type="match status" value="1"/>
</dbReference>
<name>A0A101XRW7_9BACL</name>